<accession>A0A2P1PZM1</accession>
<feature type="signal peptide" evidence="2">
    <location>
        <begin position="1"/>
        <end position="22"/>
    </location>
</feature>
<dbReference type="Proteomes" id="UP000241074">
    <property type="component" value="Plasmid unnamed"/>
</dbReference>
<protein>
    <recommendedName>
        <fullName evidence="5">Type IV pilus biogenesis protein PilP</fullName>
    </recommendedName>
</protein>
<dbReference type="RefSeq" id="WP_106894204.1">
    <property type="nucleotide sequence ID" value="NZ_CP027861.1"/>
</dbReference>
<keyword evidence="3" id="KW-0614">Plasmid</keyword>
<evidence type="ECO:0000256" key="2">
    <source>
        <dbReference type="SAM" id="SignalP"/>
    </source>
</evidence>
<evidence type="ECO:0008006" key="5">
    <source>
        <dbReference type="Google" id="ProtNLM"/>
    </source>
</evidence>
<proteinExistence type="predicted"/>
<sequence length="164" mass="17620">MFAVRNSAFVLLVATLCGVAHAEPQPQVEKTGSAGPINQGSSAARPPSPQLQQQIQLNQLNQQVAAELQRIQGEVQIEEARKGLEAARDGNAPILVGTFITAKGPYAEFQANGAAMELQVNEYVTPELRVAEIHRDRVVLCKKSSRQCKTYTPVLPGASTAAKM</sequence>
<organism evidence="3 4">
    <name type="scientific">Ahniella affigens</name>
    <dbReference type="NCBI Taxonomy" id="2021234"/>
    <lineage>
        <taxon>Bacteria</taxon>
        <taxon>Pseudomonadati</taxon>
        <taxon>Pseudomonadota</taxon>
        <taxon>Gammaproteobacteria</taxon>
        <taxon>Lysobacterales</taxon>
        <taxon>Rhodanobacteraceae</taxon>
        <taxon>Ahniella</taxon>
    </lineage>
</organism>
<feature type="chain" id="PRO_5015120399" description="Type IV pilus biogenesis protein PilP" evidence="2">
    <location>
        <begin position="23"/>
        <end position="164"/>
    </location>
</feature>
<feature type="region of interest" description="Disordered" evidence="1">
    <location>
        <begin position="25"/>
        <end position="49"/>
    </location>
</feature>
<dbReference type="EMBL" id="CP027861">
    <property type="protein sequence ID" value="AVQ00286.1"/>
    <property type="molecule type" value="Genomic_DNA"/>
</dbReference>
<reference evidence="3 4" key="1">
    <citation type="submission" date="2018-03" db="EMBL/GenBank/DDBJ databases">
        <title>Ahniella affigens gen. nov., sp. nov., a gammaproteobacterium isolated from sandy soil near a stream.</title>
        <authorList>
            <person name="Ko Y."/>
            <person name="Kim J.-H."/>
        </authorList>
    </citation>
    <scope>NUCLEOTIDE SEQUENCE [LARGE SCALE GENOMIC DNA]</scope>
    <source>
        <strain evidence="3 4">D13</strain>
        <plasmid evidence="4">Plasmid unnamed</plasmid>
    </source>
</reference>
<dbReference type="AlphaFoldDB" id="A0A2P1PZM1"/>
<evidence type="ECO:0000313" key="3">
    <source>
        <dbReference type="EMBL" id="AVQ00286.1"/>
    </source>
</evidence>
<dbReference type="KEGG" id="xba:C7S18_23605"/>
<keyword evidence="4" id="KW-1185">Reference proteome</keyword>
<reference evidence="3 4" key="2">
    <citation type="submission" date="2018-03" db="EMBL/GenBank/DDBJ databases">
        <authorList>
            <person name="Keele B.F."/>
        </authorList>
    </citation>
    <scope>NUCLEOTIDE SEQUENCE [LARGE SCALE GENOMIC DNA]</scope>
    <source>
        <strain evidence="3 4">D13</strain>
        <plasmid evidence="4">Plasmid unnamed</plasmid>
    </source>
</reference>
<evidence type="ECO:0000256" key="1">
    <source>
        <dbReference type="SAM" id="MobiDB-lite"/>
    </source>
</evidence>
<keyword evidence="2" id="KW-0732">Signal</keyword>
<name>A0A2P1PZM1_9GAMM</name>
<gene>
    <name evidence="3" type="ORF">C7S18_23605</name>
</gene>
<evidence type="ECO:0000313" key="4">
    <source>
        <dbReference type="Proteomes" id="UP000241074"/>
    </source>
</evidence>
<geneLocation type="plasmid" evidence="3">
    <name>unnamed</name>
</geneLocation>